<dbReference type="SUPFAM" id="SSF53098">
    <property type="entry name" value="Ribonuclease H-like"/>
    <property type="match status" value="1"/>
</dbReference>
<dbReference type="AlphaFoldDB" id="A0A381C6F9"/>
<keyword evidence="2" id="KW-0269">Exonuclease</keyword>
<sequence length="223" mass="24972">MLRIIDTETTGLEGGPETVVEIASVDIVDGVICNPMSDFVKPLEPIGFEAMAIHHITEDMVEGAPLLGEVIGRYLGAEVYVAHNAKFDRSKLPQIDAPWICTAKLARALLPEHKSHSNQYLRYSLGLKPELPEGLYAHRALYDCYVTAELLIYMGRLAKWTIREMREISSNPSLINAIRFGKHKGLTFAEIAKIDPGYLRWLVGNNEDEDILFTARHWLNGGI</sequence>
<dbReference type="Gene3D" id="3.30.420.10">
    <property type="entry name" value="Ribonuclease H-like superfamily/Ribonuclease H"/>
    <property type="match status" value="1"/>
</dbReference>
<dbReference type="InterPro" id="IPR012337">
    <property type="entry name" value="RNaseH-like_sf"/>
</dbReference>
<dbReference type="GO" id="GO:0045004">
    <property type="term" value="P:DNA replication proofreading"/>
    <property type="evidence" value="ECO:0007669"/>
    <property type="project" value="TreeGrafter"/>
</dbReference>
<feature type="domain" description="Exonuclease" evidence="3">
    <location>
        <begin position="1"/>
        <end position="160"/>
    </location>
</feature>
<dbReference type="EMBL" id="UIGI01000001">
    <property type="protein sequence ID" value="SUW63441.1"/>
    <property type="molecule type" value="Genomic_DNA"/>
</dbReference>
<dbReference type="InterPro" id="IPR046768">
    <property type="entry name" value="ExoX-like_C"/>
</dbReference>
<keyword evidence="4" id="KW-0378">Hydrolase</keyword>
<evidence type="ECO:0000313" key="5">
    <source>
        <dbReference type="Proteomes" id="UP000255528"/>
    </source>
</evidence>
<dbReference type="EC" id="3.1.11.-" evidence="4"/>
<dbReference type="CDD" id="cd06127">
    <property type="entry name" value="DEDDh"/>
    <property type="match status" value="1"/>
</dbReference>
<evidence type="ECO:0000256" key="2">
    <source>
        <dbReference type="ARBA" id="ARBA00022839"/>
    </source>
</evidence>
<dbReference type="GO" id="GO:0005829">
    <property type="term" value="C:cytosol"/>
    <property type="evidence" value="ECO:0007669"/>
    <property type="project" value="TreeGrafter"/>
</dbReference>
<name>A0A381C6F9_9ENTR</name>
<gene>
    <name evidence="4" type="primary">exoX_2</name>
    <name evidence="4" type="ORF">NCTC12119_01931</name>
</gene>
<reference evidence="4 5" key="1">
    <citation type="submission" date="2018-06" db="EMBL/GenBank/DDBJ databases">
        <authorList>
            <consortium name="Pathogen Informatics"/>
            <person name="Doyle S."/>
        </authorList>
    </citation>
    <scope>NUCLEOTIDE SEQUENCE [LARGE SCALE GENOMIC DNA]</scope>
    <source>
        <strain evidence="4 5">NCTC12119</strain>
    </source>
</reference>
<dbReference type="SMART" id="SM00479">
    <property type="entry name" value="EXOIII"/>
    <property type="match status" value="1"/>
</dbReference>
<protein>
    <submittedName>
        <fullName evidence="4">Exodeoxyribonuclease 10</fullName>
        <ecNumber evidence="4">3.1.11.-</ecNumber>
    </submittedName>
</protein>
<dbReference type="PANTHER" id="PTHR30231:SF37">
    <property type="entry name" value="EXODEOXYRIBONUCLEASE 10"/>
    <property type="match status" value="1"/>
</dbReference>
<evidence type="ECO:0000259" key="3">
    <source>
        <dbReference type="SMART" id="SM00479"/>
    </source>
</evidence>
<dbReference type="Pfam" id="PF20600">
    <property type="entry name" value="ExoX-like_C"/>
    <property type="match status" value="1"/>
</dbReference>
<proteinExistence type="predicted"/>
<dbReference type="RefSeq" id="WP_115628169.1">
    <property type="nucleotide sequence ID" value="NZ_UIGI01000001.1"/>
</dbReference>
<accession>A0A381C6F9</accession>
<dbReference type="GO" id="GO:0008408">
    <property type="term" value="F:3'-5' exonuclease activity"/>
    <property type="evidence" value="ECO:0007669"/>
    <property type="project" value="TreeGrafter"/>
</dbReference>
<dbReference type="Proteomes" id="UP000255528">
    <property type="component" value="Unassembled WGS sequence"/>
</dbReference>
<dbReference type="Pfam" id="PF00929">
    <property type="entry name" value="RNase_T"/>
    <property type="match status" value="1"/>
</dbReference>
<dbReference type="NCBIfam" id="NF005937">
    <property type="entry name" value="PRK07983.1"/>
    <property type="match status" value="1"/>
</dbReference>
<organism evidence="4 5">
    <name type="scientific">Buttiauxella agrestis</name>
    <dbReference type="NCBI Taxonomy" id="82977"/>
    <lineage>
        <taxon>Bacteria</taxon>
        <taxon>Pseudomonadati</taxon>
        <taxon>Pseudomonadota</taxon>
        <taxon>Gammaproteobacteria</taxon>
        <taxon>Enterobacterales</taxon>
        <taxon>Enterobacteriaceae</taxon>
        <taxon>Buttiauxella</taxon>
    </lineage>
</organism>
<dbReference type="PANTHER" id="PTHR30231">
    <property type="entry name" value="DNA POLYMERASE III SUBUNIT EPSILON"/>
    <property type="match status" value="1"/>
</dbReference>
<dbReference type="GO" id="GO:0003676">
    <property type="term" value="F:nucleic acid binding"/>
    <property type="evidence" value="ECO:0007669"/>
    <property type="project" value="InterPro"/>
</dbReference>
<dbReference type="InterPro" id="IPR036397">
    <property type="entry name" value="RNaseH_sf"/>
</dbReference>
<dbReference type="InterPro" id="IPR013520">
    <property type="entry name" value="Ribonucl_H"/>
</dbReference>
<keyword evidence="1" id="KW-0540">Nuclease</keyword>
<evidence type="ECO:0000256" key="1">
    <source>
        <dbReference type="ARBA" id="ARBA00022722"/>
    </source>
</evidence>
<evidence type="ECO:0000313" key="4">
    <source>
        <dbReference type="EMBL" id="SUW63441.1"/>
    </source>
</evidence>